<dbReference type="SUPFAM" id="SSF50129">
    <property type="entry name" value="GroES-like"/>
    <property type="match status" value="1"/>
</dbReference>
<dbReference type="GO" id="GO:0035925">
    <property type="term" value="F:mRNA 3'-UTR AU-rich region binding"/>
    <property type="evidence" value="ECO:0007669"/>
    <property type="project" value="TreeGrafter"/>
</dbReference>
<dbReference type="InterPro" id="IPR011032">
    <property type="entry name" value="GroES-like_sf"/>
</dbReference>
<dbReference type="GO" id="GO:0003960">
    <property type="term" value="F:quinone reductase (NADPH) activity"/>
    <property type="evidence" value="ECO:0007669"/>
    <property type="project" value="TreeGrafter"/>
</dbReference>
<dbReference type="Pfam" id="PF08240">
    <property type="entry name" value="ADH_N"/>
    <property type="match status" value="1"/>
</dbReference>
<dbReference type="InterPro" id="IPR020843">
    <property type="entry name" value="ER"/>
</dbReference>
<dbReference type="PANTHER" id="PTHR48106:SF13">
    <property type="entry name" value="QUINONE OXIDOREDUCTASE-RELATED"/>
    <property type="match status" value="1"/>
</dbReference>
<dbReference type="KEGG" id="noa:BKM31_48135"/>
<dbReference type="InterPro" id="IPR013154">
    <property type="entry name" value="ADH-like_N"/>
</dbReference>
<name>A0A1V0ADF2_9ACTN</name>
<dbReference type="CDD" id="cd08244">
    <property type="entry name" value="MDR_enoyl_red"/>
    <property type="match status" value="1"/>
</dbReference>
<evidence type="ECO:0000313" key="4">
    <source>
        <dbReference type="EMBL" id="AQZ68213.1"/>
    </source>
</evidence>
<evidence type="ECO:0000259" key="3">
    <source>
        <dbReference type="SMART" id="SM00829"/>
    </source>
</evidence>
<dbReference type="Proteomes" id="UP000190797">
    <property type="component" value="Chromosome"/>
</dbReference>
<keyword evidence="1" id="KW-0521">NADP</keyword>
<evidence type="ECO:0000313" key="5">
    <source>
        <dbReference type="Proteomes" id="UP000190797"/>
    </source>
</evidence>
<dbReference type="SUPFAM" id="SSF51735">
    <property type="entry name" value="NAD(P)-binding Rossmann-fold domains"/>
    <property type="match status" value="1"/>
</dbReference>
<keyword evidence="2" id="KW-0560">Oxidoreductase</keyword>
<dbReference type="SMART" id="SM00829">
    <property type="entry name" value="PKS_ER"/>
    <property type="match status" value="1"/>
</dbReference>
<dbReference type="Pfam" id="PF00107">
    <property type="entry name" value="ADH_zinc_N"/>
    <property type="match status" value="1"/>
</dbReference>
<protein>
    <submittedName>
        <fullName evidence="4">NADPH:quinone reductase</fullName>
    </submittedName>
</protein>
<dbReference type="GO" id="GO:0005829">
    <property type="term" value="C:cytosol"/>
    <property type="evidence" value="ECO:0007669"/>
    <property type="project" value="TreeGrafter"/>
</dbReference>
<dbReference type="STRING" id="1909395.BKM31_48135"/>
<dbReference type="Gene3D" id="3.90.180.10">
    <property type="entry name" value="Medium-chain alcohol dehydrogenases, catalytic domain"/>
    <property type="match status" value="1"/>
</dbReference>
<sequence length="322" mass="32220">MRAVWLREFGGPEVLTVEETPDPVPGEGQVLIEAAAIGITYVETQVRSGSAPLPLPTLPVIPGNGVAGTVVAAGPGVDEALVGQRVATTTGGSGGYAEKVAVDASLVIPIPDGLGFRDATGLLNDGRTALGIAQAVAFQPGEWVLIGAAASGVSSLLIQLAGQAGARVIAAASSGTKLGLAQSRGAEAGVDYTRPDWADQVREVTGGAGVDVACDPAGGPIGRAAFELVRKGGRFLAFGAGSGSMTVVAEEEAAQRGVTLVPMGAAFPSPEAVRELSVRALAEGAAGRLRPVIGQTFPLERAADAHAAIGKRATLGKTLLIP</sequence>
<organism evidence="4 5">
    <name type="scientific">[Actinomadura] parvosata subsp. kistnae</name>
    <dbReference type="NCBI Taxonomy" id="1909395"/>
    <lineage>
        <taxon>Bacteria</taxon>
        <taxon>Bacillati</taxon>
        <taxon>Actinomycetota</taxon>
        <taxon>Actinomycetes</taxon>
        <taxon>Streptosporangiales</taxon>
        <taxon>Streptosporangiaceae</taxon>
        <taxon>Nonomuraea</taxon>
    </lineage>
</organism>
<reference evidence="5" key="1">
    <citation type="journal article" date="2017" name="Med. Chem. Commun.">
        <title>Nonomuraea sp. ATCC 55076 harbours the largest actinomycete chromosome to date and the kistamicin biosynthetic gene cluster.</title>
        <authorList>
            <person name="Nazari B."/>
            <person name="Forneris C.C."/>
            <person name="Gibson M.I."/>
            <person name="Moon K."/>
            <person name="Schramma K.R."/>
            <person name="Seyedsayamdost M.R."/>
        </authorList>
    </citation>
    <scope>NUCLEOTIDE SEQUENCE [LARGE SCALE GENOMIC DNA]</scope>
    <source>
        <strain evidence="5">ATCC 55076</strain>
    </source>
</reference>
<keyword evidence="5" id="KW-1185">Reference proteome</keyword>
<dbReference type="GO" id="GO:0070402">
    <property type="term" value="F:NADPH binding"/>
    <property type="evidence" value="ECO:0007669"/>
    <property type="project" value="TreeGrafter"/>
</dbReference>
<dbReference type="RefSeq" id="WP_080044532.1">
    <property type="nucleotide sequence ID" value="NZ_CP017717.1"/>
</dbReference>
<dbReference type="AlphaFoldDB" id="A0A1V0ADF2"/>
<feature type="domain" description="Enoyl reductase (ER)" evidence="3">
    <location>
        <begin position="10"/>
        <end position="320"/>
    </location>
</feature>
<gene>
    <name evidence="4" type="ORF">BKM31_48135</name>
</gene>
<evidence type="ECO:0000256" key="1">
    <source>
        <dbReference type="ARBA" id="ARBA00022857"/>
    </source>
</evidence>
<dbReference type="PANTHER" id="PTHR48106">
    <property type="entry name" value="QUINONE OXIDOREDUCTASE PIG3-RELATED"/>
    <property type="match status" value="1"/>
</dbReference>
<dbReference type="InterPro" id="IPR036291">
    <property type="entry name" value="NAD(P)-bd_dom_sf"/>
</dbReference>
<evidence type="ECO:0000256" key="2">
    <source>
        <dbReference type="ARBA" id="ARBA00023002"/>
    </source>
</evidence>
<dbReference type="EMBL" id="CP017717">
    <property type="protein sequence ID" value="AQZ68213.1"/>
    <property type="molecule type" value="Genomic_DNA"/>
</dbReference>
<dbReference type="Gene3D" id="3.40.50.720">
    <property type="entry name" value="NAD(P)-binding Rossmann-like Domain"/>
    <property type="match status" value="1"/>
</dbReference>
<accession>A0A1V0ADF2</accession>
<dbReference type="OrthoDB" id="5195079at2"/>
<proteinExistence type="predicted"/>
<dbReference type="InterPro" id="IPR013149">
    <property type="entry name" value="ADH-like_C"/>
</dbReference>